<keyword evidence="5" id="KW-1185">Reference proteome</keyword>
<dbReference type="InParanoid" id="A5E363"/>
<dbReference type="KEGG" id="lel:PVL30_004874"/>
<organism evidence="4 5">
    <name type="scientific">Lodderomyces elongisporus (strain ATCC 11503 / CBS 2605 / JCM 1781 / NBRC 1676 / NRRL YB-4239)</name>
    <name type="common">Yeast</name>
    <name type="synonym">Saccharomyces elongisporus</name>
    <dbReference type="NCBI Taxonomy" id="379508"/>
    <lineage>
        <taxon>Eukaryota</taxon>
        <taxon>Fungi</taxon>
        <taxon>Dikarya</taxon>
        <taxon>Ascomycota</taxon>
        <taxon>Saccharomycotina</taxon>
        <taxon>Pichiomycetes</taxon>
        <taxon>Debaryomycetaceae</taxon>
        <taxon>Candida/Lodderomyces clade</taxon>
        <taxon>Lodderomyces</taxon>
    </lineage>
</organism>
<evidence type="ECO:0000256" key="1">
    <source>
        <dbReference type="ARBA" id="ARBA00022801"/>
    </source>
</evidence>
<dbReference type="Gene3D" id="3.40.50.1820">
    <property type="entry name" value="alpha/beta hydrolase"/>
    <property type="match status" value="1"/>
</dbReference>
<dbReference type="GO" id="GO:0005737">
    <property type="term" value="C:cytoplasm"/>
    <property type="evidence" value="ECO:0007669"/>
    <property type="project" value="TreeGrafter"/>
</dbReference>
<evidence type="ECO:0000256" key="2">
    <source>
        <dbReference type="SAM" id="MobiDB-lite"/>
    </source>
</evidence>
<name>A5E363_LODEL</name>
<dbReference type="GeneID" id="5231824"/>
<dbReference type="InterPro" id="IPR050593">
    <property type="entry name" value="LovG"/>
</dbReference>
<dbReference type="Pfam" id="PF03959">
    <property type="entry name" value="FSH1"/>
    <property type="match status" value="1"/>
</dbReference>
<dbReference type="GO" id="GO:0016787">
    <property type="term" value="F:hydrolase activity"/>
    <property type="evidence" value="ECO:0007669"/>
    <property type="project" value="UniProtKB-KW"/>
</dbReference>
<evidence type="ECO:0000313" key="5">
    <source>
        <dbReference type="Proteomes" id="UP000001996"/>
    </source>
</evidence>
<dbReference type="Proteomes" id="UP000001996">
    <property type="component" value="Unassembled WGS sequence"/>
</dbReference>
<dbReference type="eggNOG" id="KOG2551">
    <property type="taxonomic scope" value="Eukaryota"/>
</dbReference>
<evidence type="ECO:0000313" key="4">
    <source>
        <dbReference type="EMBL" id="EDK45871.1"/>
    </source>
</evidence>
<sequence length="320" mass="35881">MSTTSQKTILFLHGYTQNASIFRAKSSALRKKLMKLGYNCVYLNAPYVLTPADLPTSSDGDSSLSKFGSVASDAEHHITYRGWWIKPNKGNDFVEIDKSFDAVKNYINKGEILPDDEEIKKENIQIKKEAENEQKKDKEATEGKKSEEVVGIIGFSQGGAFANLIAHNFNTLFNTNTSLKFVILYSSFKLDTLKRAGNEKYMSYYPLGQDDLDQSSTRYLHVLGELDTVVDESRSLAIYETTKSRSDLLKHPGGHFVPNSKVYVDQVCNWIQSVTTDEVEKSKNGTNDNGVKDETNKFSQKDTKDDIDDLLAMMDGFGKA</sequence>
<dbReference type="SUPFAM" id="SSF53474">
    <property type="entry name" value="alpha/beta-Hydrolases"/>
    <property type="match status" value="1"/>
</dbReference>
<keyword evidence="1" id="KW-0378">Hydrolase</keyword>
<accession>A5E363</accession>
<dbReference type="FunCoup" id="A5E363">
    <property type="interactions" value="374"/>
</dbReference>
<dbReference type="PANTHER" id="PTHR48070:SF6">
    <property type="entry name" value="ESTERASE OVCA2"/>
    <property type="match status" value="1"/>
</dbReference>
<dbReference type="PANTHER" id="PTHR48070">
    <property type="entry name" value="ESTERASE OVCA2"/>
    <property type="match status" value="1"/>
</dbReference>
<feature type="region of interest" description="Disordered" evidence="2">
    <location>
        <begin position="278"/>
        <end position="302"/>
    </location>
</feature>
<dbReference type="VEuPathDB" id="FungiDB:LELG_04050"/>
<gene>
    <name evidence="4" type="ORF">LELG_04050</name>
</gene>
<evidence type="ECO:0000259" key="3">
    <source>
        <dbReference type="Pfam" id="PF03959"/>
    </source>
</evidence>
<dbReference type="AlphaFoldDB" id="A5E363"/>
<dbReference type="OMA" id="EEPRGWW"/>
<dbReference type="InterPro" id="IPR005645">
    <property type="entry name" value="FSH-like_dom"/>
</dbReference>
<protein>
    <recommendedName>
        <fullName evidence="3">Serine hydrolase domain-containing protein</fullName>
    </recommendedName>
</protein>
<dbReference type="EMBL" id="CH981528">
    <property type="protein sequence ID" value="EDK45871.1"/>
    <property type="molecule type" value="Genomic_DNA"/>
</dbReference>
<dbReference type="OrthoDB" id="2094269at2759"/>
<reference evidence="4 5" key="1">
    <citation type="journal article" date="2009" name="Nature">
        <title>Evolution of pathogenicity and sexual reproduction in eight Candida genomes.</title>
        <authorList>
            <person name="Butler G."/>
            <person name="Rasmussen M.D."/>
            <person name="Lin M.F."/>
            <person name="Santos M.A."/>
            <person name="Sakthikumar S."/>
            <person name="Munro C.A."/>
            <person name="Rheinbay E."/>
            <person name="Grabherr M."/>
            <person name="Forche A."/>
            <person name="Reedy J.L."/>
            <person name="Agrafioti I."/>
            <person name="Arnaud M.B."/>
            <person name="Bates S."/>
            <person name="Brown A.J."/>
            <person name="Brunke S."/>
            <person name="Costanzo M.C."/>
            <person name="Fitzpatrick D.A."/>
            <person name="de Groot P.W."/>
            <person name="Harris D."/>
            <person name="Hoyer L.L."/>
            <person name="Hube B."/>
            <person name="Klis F.M."/>
            <person name="Kodira C."/>
            <person name="Lennard N."/>
            <person name="Logue M.E."/>
            <person name="Martin R."/>
            <person name="Neiman A.M."/>
            <person name="Nikolaou E."/>
            <person name="Quail M.A."/>
            <person name="Quinn J."/>
            <person name="Santos M.C."/>
            <person name="Schmitzberger F.F."/>
            <person name="Sherlock G."/>
            <person name="Shah P."/>
            <person name="Silverstein K.A."/>
            <person name="Skrzypek M.S."/>
            <person name="Soll D."/>
            <person name="Staggs R."/>
            <person name="Stansfield I."/>
            <person name="Stumpf M.P."/>
            <person name="Sudbery P.E."/>
            <person name="Srikantha T."/>
            <person name="Zeng Q."/>
            <person name="Berman J."/>
            <person name="Berriman M."/>
            <person name="Heitman J."/>
            <person name="Gow N.A."/>
            <person name="Lorenz M.C."/>
            <person name="Birren B.W."/>
            <person name="Kellis M."/>
            <person name="Cuomo C.A."/>
        </authorList>
    </citation>
    <scope>NUCLEOTIDE SEQUENCE [LARGE SCALE GENOMIC DNA]</scope>
    <source>
        <strain evidence="5">ATCC 11503 / BCRC 21390 / CBS 2605 / JCM 1781 / NBRC 1676 / NRRL YB-4239</strain>
    </source>
</reference>
<dbReference type="InterPro" id="IPR029058">
    <property type="entry name" value="AB_hydrolase_fold"/>
</dbReference>
<feature type="compositionally biased region" description="Basic and acidic residues" evidence="2">
    <location>
        <begin position="290"/>
        <end position="302"/>
    </location>
</feature>
<feature type="domain" description="Serine hydrolase" evidence="3">
    <location>
        <begin position="5"/>
        <end position="267"/>
    </location>
</feature>
<proteinExistence type="predicted"/>
<dbReference type="HOGENOM" id="CLU_051938_2_2_1"/>
<dbReference type="GO" id="GO:0005634">
    <property type="term" value="C:nucleus"/>
    <property type="evidence" value="ECO:0007669"/>
    <property type="project" value="TreeGrafter"/>
</dbReference>